<dbReference type="EMBL" id="JAPQEX020000001">
    <property type="protein sequence ID" value="MDG1641114.1"/>
    <property type="molecule type" value="Genomic_DNA"/>
</dbReference>
<accession>A0ABT6E6T3</accession>
<evidence type="ECO:0000313" key="4">
    <source>
        <dbReference type="Proteomes" id="UP001075001"/>
    </source>
</evidence>
<dbReference type="SUPFAM" id="SSF49401">
    <property type="entry name" value="Bacterial adhesins"/>
    <property type="match status" value="1"/>
</dbReference>
<dbReference type="InterPro" id="IPR050263">
    <property type="entry name" value="Bact_Fimbrial_Adh_Pro"/>
</dbReference>
<dbReference type="Proteomes" id="UP001075001">
    <property type="component" value="Unassembled WGS sequence"/>
</dbReference>
<organism evidence="3 4">
    <name type="scientific">Klebsiella huaxiensis</name>
    <dbReference type="NCBI Taxonomy" id="2153354"/>
    <lineage>
        <taxon>Bacteria</taxon>
        <taxon>Pseudomonadati</taxon>
        <taxon>Pseudomonadota</taxon>
        <taxon>Gammaproteobacteria</taxon>
        <taxon>Enterobacterales</taxon>
        <taxon>Enterobacteriaceae</taxon>
        <taxon>Klebsiella/Raoultella group</taxon>
        <taxon>Klebsiella</taxon>
    </lineage>
</organism>
<dbReference type="PANTHER" id="PTHR33420">
    <property type="entry name" value="FIMBRIAL SUBUNIT ELFA-RELATED"/>
    <property type="match status" value="1"/>
</dbReference>
<dbReference type="PANTHER" id="PTHR33420:SF26">
    <property type="entry name" value="FIMBRIAL SUBUNIT"/>
    <property type="match status" value="1"/>
</dbReference>
<dbReference type="Pfam" id="PF00419">
    <property type="entry name" value="Fimbrial"/>
    <property type="match status" value="1"/>
</dbReference>
<comment type="caution">
    <text evidence="3">The sequence shown here is derived from an EMBL/GenBank/DDBJ whole genome shotgun (WGS) entry which is preliminary data.</text>
</comment>
<proteinExistence type="predicted"/>
<evidence type="ECO:0000313" key="3">
    <source>
        <dbReference type="EMBL" id="MDG1641114.1"/>
    </source>
</evidence>
<feature type="domain" description="Fimbrial-type adhesion" evidence="2">
    <location>
        <begin position="189"/>
        <end position="325"/>
    </location>
</feature>
<feature type="signal peptide" evidence="1">
    <location>
        <begin position="1"/>
        <end position="23"/>
    </location>
</feature>
<keyword evidence="4" id="KW-1185">Reference proteome</keyword>
<dbReference type="RefSeq" id="WP_112216378.1">
    <property type="nucleotide sequence ID" value="NZ_CP036175.1"/>
</dbReference>
<dbReference type="InterPro" id="IPR000259">
    <property type="entry name" value="Adhesion_dom_fimbrial"/>
</dbReference>
<dbReference type="InterPro" id="IPR008966">
    <property type="entry name" value="Adhesion_dom_sf"/>
</dbReference>
<dbReference type="InterPro" id="IPR036937">
    <property type="entry name" value="Adhesion_dom_fimbrial_sf"/>
</dbReference>
<dbReference type="Gene3D" id="2.60.40.1090">
    <property type="entry name" value="Fimbrial-type adhesion domain"/>
    <property type="match status" value="1"/>
</dbReference>
<feature type="chain" id="PRO_5047491863" evidence="1">
    <location>
        <begin position="24"/>
        <end position="326"/>
    </location>
</feature>
<evidence type="ECO:0000259" key="2">
    <source>
        <dbReference type="Pfam" id="PF00419"/>
    </source>
</evidence>
<protein>
    <submittedName>
        <fullName evidence="3">Fimbrial protein</fullName>
    </submittedName>
</protein>
<keyword evidence="1" id="KW-0732">Signal</keyword>
<reference evidence="3" key="1">
    <citation type="submission" date="2023-03" db="EMBL/GenBank/DDBJ databases">
        <title>identification of new KPC variant in Klebsiella huaxiensis from the Hospital Sewage Samples in China.</title>
        <authorList>
            <person name="Wu Y."/>
        </authorList>
    </citation>
    <scope>NUCLEOTIDE SEQUENCE</scope>
    <source>
        <strain evidence="3">ZR-9</strain>
    </source>
</reference>
<name>A0ABT6E6T3_9ENTR</name>
<gene>
    <name evidence="3" type="ORF">OXR69_004320</name>
</gene>
<evidence type="ECO:0000256" key="1">
    <source>
        <dbReference type="SAM" id="SignalP"/>
    </source>
</evidence>
<sequence length="326" mass="34674">MNKSFLITILLISNLLSATTARADYISTVGYKVMTYGLSGFDIPATVGATTEWHDNNSVMFNTLSSNDRSSFFELVVDGSQTGDGVTWKTSNPGIGIQYKAEVTSPLFSPGESTTAPNYRLNLTGGNGTDRTDYYHLRYRLVRLLEKVPSGKITSLPRITLNTYNPTGAGPGMLSGLVLSGIASLPRVGTCAINAPTEIKLAPLYGSSLVNGSQNVSATQSIQLVNCPGAIDNISYVFHAVYGTHNAASGVLKTETGSGYAQGVYIQVQNSDGSAHTVNTDINLAGYDGSGDYTIPDFKVAYFIDDVNSVTAGKVKSAIELQLQYN</sequence>